<dbReference type="Proteomes" id="UP001054945">
    <property type="component" value="Unassembled WGS sequence"/>
</dbReference>
<protein>
    <submittedName>
        <fullName evidence="1">Uncharacterized protein</fullName>
    </submittedName>
</protein>
<organism evidence="1 2">
    <name type="scientific">Caerostris extrusa</name>
    <name type="common">Bark spider</name>
    <name type="synonym">Caerostris bankana</name>
    <dbReference type="NCBI Taxonomy" id="172846"/>
    <lineage>
        <taxon>Eukaryota</taxon>
        <taxon>Metazoa</taxon>
        <taxon>Ecdysozoa</taxon>
        <taxon>Arthropoda</taxon>
        <taxon>Chelicerata</taxon>
        <taxon>Arachnida</taxon>
        <taxon>Araneae</taxon>
        <taxon>Araneomorphae</taxon>
        <taxon>Entelegynae</taxon>
        <taxon>Araneoidea</taxon>
        <taxon>Araneidae</taxon>
        <taxon>Caerostris</taxon>
    </lineage>
</organism>
<gene>
    <name evidence="1" type="ORF">CEXT_647921</name>
</gene>
<dbReference type="AlphaFoldDB" id="A0AAV4PXC3"/>
<accession>A0AAV4PXC3</accession>
<evidence type="ECO:0000313" key="1">
    <source>
        <dbReference type="EMBL" id="GIY01546.1"/>
    </source>
</evidence>
<proteinExistence type="predicted"/>
<dbReference type="EMBL" id="BPLR01005334">
    <property type="protein sequence ID" value="GIY01546.1"/>
    <property type="molecule type" value="Genomic_DNA"/>
</dbReference>
<comment type="caution">
    <text evidence="1">The sequence shown here is derived from an EMBL/GenBank/DDBJ whole genome shotgun (WGS) entry which is preliminary data.</text>
</comment>
<reference evidence="1 2" key="1">
    <citation type="submission" date="2021-06" db="EMBL/GenBank/DDBJ databases">
        <title>Caerostris extrusa draft genome.</title>
        <authorList>
            <person name="Kono N."/>
            <person name="Arakawa K."/>
        </authorList>
    </citation>
    <scope>NUCLEOTIDE SEQUENCE [LARGE SCALE GENOMIC DNA]</scope>
</reference>
<sequence>MLPAAHTSNEEGFTIQELRKILIREQQNVIDGEFCQIFPINVALVKQPPIIKQINDSTHLEQGEALKTLWGSSF</sequence>
<evidence type="ECO:0000313" key="2">
    <source>
        <dbReference type="Proteomes" id="UP001054945"/>
    </source>
</evidence>
<keyword evidence="2" id="KW-1185">Reference proteome</keyword>
<name>A0AAV4PXC3_CAEEX</name>